<dbReference type="InterPro" id="IPR001878">
    <property type="entry name" value="Znf_CCHC"/>
</dbReference>
<dbReference type="GO" id="GO:0070936">
    <property type="term" value="P:protein K48-linked ubiquitination"/>
    <property type="evidence" value="ECO:0007669"/>
    <property type="project" value="TreeGrafter"/>
</dbReference>
<evidence type="ECO:0000256" key="4">
    <source>
        <dbReference type="ARBA" id="ARBA00022723"/>
    </source>
</evidence>
<dbReference type="Gene3D" id="3.30.40.10">
    <property type="entry name" value="Zinc/RING finger domain, C3HC4 (zinc finger)"/>
    <property type="match status" value="1"/>
</dbReference>
<dbReference type="GO" id="GO:0005634">
    <property type="term" value="C:nucleus"/>
    <property type="evidence" value="ECO:0007669"/>
    <property type="project" value="TreeGrafter"/>
</dbReference>
<dbReference type="SUPFAM" id="SSF49879">
    <property type="entry name" value="SMAD/FHA domain"/>
    <property type="match status" value="1"/>
</dbReference>
<dbReference type="GO" id="GO:0008270">
    <property type="term" value="F:zinc ion binding"/>
    <property type="evidence" value="ECO:0007669"/>
    <property type="project" value="UniProtKB-KW"/>
</dbReference>
<keyword evidence="5 8" id="KW-0863">Zinc-finger</keyword>
<dbReference type="PROSITE" id="PS50006">
    <property type="entry name" value="FHA_DOMAIN"/>
    <property type="match status" value="1"/>
</dbReference>
<dbReference type="CDD" id="cd22663">
    <property type="entry name" value="FHA_RNF8"/>
    <property type="match status" value="1"/>
</dbReference>
<dbReference type="AlphaFoldDB" id="A0A6J8B5J3"/>
<dbReference type="GO" id="GO:0003676">
    <property type="term" value="F:nucleic acid binding"/>
    <property type="evidence" value="ECO:0007669"/>
    <property type="project" value="InterPro"/>
</dbReference>
<evidence type="ECO:0000259" key="12">
    <source>
        <dbReference type="PROSITE" id="PS50089"/>
    </source>
</evidence>
<comment type="similarity">
    <text evidence="1">Belongs to the CHFR family.</text>
</comment>
<evidence type="ECO:0000256" key="3">
    <source>
        <dbReference type="ARBA" id="ARBA00022679"/>
    </source>
</evidence>
<keyword evidence="14" id="KW-0012">Acyltransferase</keyword>
<dbReference type="GO" id="GO:0006511">
    <property type="term" value="P:ubiquitin-dependent protein catabolic process"/>
    <property type="evidence" value="ECO:0007669"/>
    <property type="project" value="TreeGrafter"/>
</dbReference>
<evidence type="ECO:0000313" key="14">
    <source>
        <dbReference type="EMBL" id="CAC5378866.1"/>
    </source>
</evidence>
<dbReference type="CDD" id="cd16535">
    <property type="entry name" value="RING-HC_RNF8"/>
    <property type="match status" value="1"/>
</dbReference>
<evidence type="ECO:0000256" key="10">
    <source>
        <dbReference type="SAM" id="MobiDB-lite"/>
    </source>
</evidence>
<dbReference type="GO" id="GO:0042393">
    <property type="term" value="F:histone binding"/>
    <property type="evidence" value="ECO:0007669"/>
    <property type="project" value="TreeGrafter"/>
</dbReference>
<dbReference type="Gene3D" id="2.60.200.20">
    <property type="match status" value="1"/>
</dbReference>
<evidence type="ECO:0000256" key="6">
    <source>
        <dbReference type="ARBA" id="ARBA00022786"/>
    </source>
</evidence>
<feature type="region of interest" description="Disordered" evidence="10">
    <location>
        <begin position="443"/>
        <end position="495"/>
    </location>
</feature>
<accession>A0A6J8B5J3</accession>
<dbReference type="InterPro" id="IPR018957">
    <property type="entry name" value="Znf_C3HC4_RING-type"/>
</dbReference>
<dbReference type="GO" id="GO:0000151">
    <property type="term" value="C:ubiquitin ligase complex"/>
    <property type="evidence" value="ECO:0007669"/>
    <property type="project" value="TreeGrafter"/>
</dbReference>
<evidence type="ECO:0000256" key="2">
    <source>
        <dbReference type="ARBA" id="ARBA00017908"/>
    </source>
</evidence>
<feature type="compositionally biased region" description="Basic residues" evidence="10">
    <location>
        <begin position="472"/>
        <end position="484"/>
    </location>
</feature>
<organism evidence="14 15">
    <name type="scientific">Mytilus coruscus</name>
    <name type="common">Sea mussel</name>
    <dbReference type="NCBI Taxonomy" id="42192"/>
    <lineage>
        <taxon>Eukaryota</taxon>
        <taxon>Metazoa</taxon>
        <taxon>Spiralia</taxon>
        <taxon>Lophotrochozoa</taxon>
        <taxon>Mollusca</taxon>
        <taxon>Bivalvia</taxon>
        <taxon>Autobranchia</taxon>
        <taxon>Pteriomorphia</taxon>
        <taxon>Mytilida</taxon>
        <taxon>Mytiloidea</taxon>
        <taxon>Mytilidae</taxon>
        <taxon>Mytilinae</taxon>
        <taxon>Mytilus</taxon>
    </lineage>
</organism>
<dbReference type="GO" id="GO:0035861">
    <property type="term" value="C:site of double-strand break"/>
    <property type="evidence" value="ECO:0007669"/>
    <property type="project" value="TreeGrafter"/>
</dbReference>
<evidence type="ECO:0000259" key="11">
    <source>
        <dbReference type="PROSITE" id="PS50006"/>
    </source>
</evidence>
<evidence type="ECO:0000256" key="5">
    <source>
        <dbReference type="ARBA" id="ARBA00022771"/>
    </source>
</evidence>
<keyword evidence="4" id="KW-0479">Metal-binding</keyword>
<evidence type="ECO:0000313" key="15">
    <source>
        <dbReference type="Proteomes" id="UP000507470"/>
    </source>
</evidence>
<dbReference type="Pfam" id="PF00498">
    <property type="entry name" value="FHA"/>
    <property type="match status" value="1"/>
</dbReference>
<feature type="region of interest" description="Disordered" evidence="10">
    <location>
        <begin position="526"/>
        <end position="563"/>
    </location>
</feature>
<dbReference type="PROSITE" id="PS00518">
    <property type="entry name" value="ZF_RING_1"/>
    <property type="match status" value="1"/>
</dbReference>
<feature type="compositionally biased region" description="Basic and acidic residues" evidence="10">
    <location>
        <begin position="443"/>
        <end position="462"/>
    </location>
</feature>
<keyword evidence="6" id="KW-0833">Ubl conjugation pathway</keyword>
<dbReference type="SMART" id="SM00343">
    <property type="entry name" value="ZnF_C2HC"/>
    <property type="match status" value="1"/>
</dbReference>
<evidence type="ECO:0000256" key="9">
    <source>
        <dbReference type="SAM" id="Coils"/>
    </source>
</evidence>
<evidence type="ECO:0000256" key="1">
    <source>
        <dbReference type="ARBA" id="ARBA00005797"/>
    </source>
</evidence>
<dbReference type="GO" id="GO:0005829">
    <property type="term" value="C:cytosol"/>
    <property type="evidence" value="ECO:0007669"/>
    <property type="project" value="TreeGrafter"/>
</dbReference>
<evidence type="ECO:0000256" key="8">
    <source>
        <dbReference type="PROSITE-ProRule" id="PRU00047"/>
    </source>
</evidence>
<dbReference type="SUPFAM" id="SSF57850">
    <property type="entry name" value="RING/U-box"/>
    <property type="match status" value="1"/>
</dbReference>
<dbReference type="PROSITE" id="PS50089">
    <property type="entry name" value="ZF_RING_2"/>
    <property type="match status" value="1"/>
</dbReference>
<dbReference type="Pfam" id="PF00097">
    <property type="entry name" value="zf-C3HC4"/>
    <property type="match status" value="1"/>
</dbReference>
<reference evidence="14 15" key="1">
    <citation type="submission" date="2020-06" db="EMBL/GenBank/DDBJ databases">
        <authorList>
            <person name="Li R."/>
            <person name="Bekaert M."/>
        </authorList>
    </citation>
    <scope>NUCLEOTIDE SEQUENCE [LARGE SCALE GENOMIC DNA]</scope>
    <source>
        <strain evidence="15">wild</strain>
    </source>
</reference>
<sequence length="593" mass="67906">MSQHLSQTKEQEKTFIPCLLRIGDNIMKHKLISLENKTEVTVGRSPDVTVCLLSNMISRCHAIFKCNEKEQWTVRDNKSLNGVFVNGKKLEPVCPQKLVDGDTVQFGVTKNSEEPAEFLYRFHTNLKIKRARPKSLDEVDCATPKRQKPMPLEGKAVTCQGTSNQKHPEWSPFQEYKDKLKQQEEEMARKMKEYEQKLSEMNSVLKDKEEIQAAMKNELEEEKKRREENMKEMEETLKKKQEEMEDELRRKEEAEKQMKEELENRLLEKEATLLKQLQEQKEGLIEEKEKVEQSLRVAMAKALEEKNKTLEEELIKQKEKLETVILKKETEQKMLEAQLNEVKEEKDKQTEAVLHAKQDILSNFADLMETELQCSICNELFVQATSLNCSHSFCALCIQQWMKIKKECAVCRAPVTTTMRAISLDNYIDTMVSHLSDELKERRKQLVESRKGDQQKFDEENKPNPQVNAGRGRGRGGRRGRGARGARGGGANNPIVVPAANPLTNAAGHHPIIVEDDLEIDGVEITIGDDNVEENSNPFTDSDEDSMMNSNSDNSDDSDSEYIRGDEGAYYGGYGTCYRCGSRGHWANGCPYR</sequence>
<dbReference type="InterPro" id="IPR013083">
    <property type="entry name" value="Znf_RING/FYVE/PHD"/>
</dbReference>
<dbReference type="InterPro" id="IPR017907">
    <property type="entry name" value="Znf_RING_CS"/>
</dbReference>
<dbReference type="InterPro" id="IPR000253">
    <property type="entry name" value="FHA_dom"/>
</dbReference>
<dbReference type="PROSITE" id="PS50158">
    <property type="entry name" value="ZF_CCHC"/>
    <property type="match status" value="1"/>
</dbReference>
<dbReference type="SMART" id="SM00184">
    <property type="entry name" value="RING"/>
    <property type="match status" value="1"/>
</dbReference>
<dbReference type="PANTHER" id="PTHR15067:SF4">
    <property type="entry name" value="E3 UBIQUITIN-PROTEIN LIGASE RNF8"/>
    <property type="match status" value="1"/>
</dbReference>
<feature type="domain" description="FHA" evidence="11">
    <location>
        <begin position="40"/>
        <end position="90"/>
    </location>
</feature>
<dbReference type="EMBL" id="CACVKT020002616">
    <property type="protein sequence ID" value="CAC5378866.1"/>
    <property type="molecule type" value="Genomic_DNA"/>
</dbReference>
<feature type="coiled-coil region" evidence="9">
    <location>
        <begin position="173"/>
        <end position="359"/>
    </location>
</feature>
<feature type="domain" description="RING-type" evidence="12">
    <location>
        <begin position="374"/>
        <end position="412"/>
    </location>
</feature>
<dbReference type="SUPFAM" id="SSF57756">
    <property type="entry name" value="Retrovirus zinc finger-like domains"/>
    <property type="match status" value="1"/>
</dbReference>
<dbReference type="InterPro" id="IPR036875">
    <property type="entry name" value="Znf_CCHC_sf"/>
</dbReference>
<name>A0A6J8B5J3_MYTCO</name>
<dbReference type="Proteomes" id="UP000507470">
    <property type="component" value="Unassembled WGS sequence"/>
</dbReference>
<evidence type="ECO:0000256" key="7">
    <source>
        <dbReference type="ARBA" id="ARBA00022833"/>
    </source>
</evidence>
<gene>
    <name evidence="14" type="ORF">MCOR_15002</name>
</gene>
<keyword evidence="3 14" id="KW-0808">Transferase</keyword>
<dbReference type="OrthoDB" id="5330228at2759"/>
<keyword evidence="7" id="KW-0862">Zinc</keyword>
<proteinExistence type="inferred from homology"/>
<evidence type="ECO:0000259" key="13">
    <source>
        <dbReference type="PROSITE" id="PS50158"/>
    </source>
</evidence>
<protein>
    <recommendedName>
        <fullName evidence="2">E3 ubiquitin-protein ligase CHFR</fullName>
    </recommendedName>
</protein>
<feature type="domain" description="CCHC-type" evidence="13">
    <location>
        <begin position="577"/>
        <end position="591"/>
    </location>
</feature>
<dbReference type="SMART" id="SM00240">
    <property type="entry name" value="FHA"/>
    <property type="match status" value="1"/>
</dbReference>
<dbReference type="GO" id="GO:0061630">
    <property type="term" value="F:ubiquitin protein ligase activity"/>
    <property type="evidence" value="ECO:0007669"/>
    <property type="project" value="TreeGrafter"/>
</dbReference>
<dbReference type="PANTHER" id="PTHR15067">
    <property type="entry name" value="E3 UBIQUITIN-PROTEIN LIGASE RNF8"/>
    <property type="match status" value="1"/>
</dbReference>
<dbReference type="GO" id="GO:0006302">
    <property type="term" value="P:double-strand break repair"/>
    <property type="evidence" value="ECO:0007669"/>
    <property type="project" value="TreeGrafter"/>
</dbReference>
<keyword evidence="9" id="KW-0175">Coiled coil</keyword>
<dbReference type="InterPro" id="IPR008984">
    <property type="entry name" value="SMAD_FHA_dom_sf"/>
</dbReference>
<keyword evidence="15" id="KW-1185">Reference proteome</keyword>
<dbReference type="InterPro" id="IPR001841">
    <property type="entry name" value="Znf_RING"/>
</dbReference>